<name>A0A8C3WVU3_9CETA</name>
<keyword evidence="3" id="KW-1185">Reference proteome</keyword>
<evidence type="ECO:0000256" key="1">
    <source>
        <dbReference type="SAM" id="MobiDB-lite"/>
    </source>
</evidence>
<feature type="compositionally biased region" description="Basic and acidic residues" evidence="1">
    <location>
        <begin position="114"/>
        <end position="125"/>
    </location>
</feature>
<accession>A0A8C3WVU3</accession>
<evidence type="ECO:0000313" key="3">
    <source>
        <dbReference type="Proteomes" id="UP000694540"/>
    </source>
</evidence>
<dbReference type="GeneTree" id="ENSGT00390000009524"/>
<dbReference type="Proteomes" id="UP000694540">
    <property type="component" value="Unplaced"/>
</dbReference>
<organism evidence="2 3">
    <name type="scientific">Catagonus wagneri</name>
    <name type="common">Chacoan peccary</name>
    <dbReference type="NCBI Taxonomy" id="51154"/>
    <lineage>
        <taxon>Eukaryota</taxon>
        <taxon>Metazoa</taxon>
        <taxon>Chordata</taxon>
        <taxon>Craniata</taxon>
        <taxon>Vertebrata</taxon>
        <taxon>Euteleostomi</taxon>
        <taxon>Mammalia</taxon>
        <taxon>Eutheria</taxon>
        <taxon>Laurasiatheria</taxon>
        <taxon>Artiodactyla</taxon>
        <taxon>Suina</taxon>
        <taxon>Tayassuidae</taxon>
        <taxon>Catagonus</taxon>
    </lineage>
</organism>
<dbReference type="Ensembl" id="ENSCWAT00000020079.1">
    <property type="protein sequence ID" value="ENSCWAP00000018503.1"/>
    <property type="gene ID" value="ENSCWAG00000014181.1"/>
</dbReference>
<evidence type="ECO:0000313" key="2">
    <source>
        <dbReference type="Ensembl" id="ENSCWAP00000018503.1"/>
    </source>
</evidence>
<reference evidence="2" key="1">
    <citation type="submission" date="2025-08" db="UniProtKB">
        <authorList>
            <consortium name="Ensembl"/>
        </authorList>
    </citation>
    <scope>IDENTIFICATION</scope>
</reference>
<reference evidence="2" key="2">
    <citation type="submission" date="2025-09" db="UniProtKB">
        <authorList>
            <consortium name="Ensembl"/>
        </authorList>
    </citation>
    <scope>IDENTIFICATION</scope>
</reference>
<evidence type="ECO:0008006" key="4">
    <source>
        <dbReference type="Google" id="ProtNLM"/>
    </source>
</evidence>
<sequence>MNFDQKAAKFLANFHIYGGKHWTHGPLRQTTLVPPLPAAAGLLSGLQPELGATWGETWPLGAQELPAGPRMHMGPLTCTQTLKERLGPRPPASPVGDAALHRRGRRLQGLADHVVPERKPLHPES</sequence>
<protein>
    <recommendedName>
        <fullName evidence="4">Protein STPG3</fullName>
    </recommendedName>
</protein>
<dbReference type="AlphaFoldDB" id="A0A8C3WVU3"/>
<proteinExistence type="predicted"/>
<feature type="region of interest" description="Disordered" evidence="1">
    <location>
        <begin position="83"/>
        <end position="125"/>
    </location>
</feature>